<dbReference type="InterPro" id="IPR011749">
    <property type="entry name" value="CHP02243"/>
</dbReference>
<dbReference type="RefSeq" id="WP_021688027.1">
    <property type="nucleotide sequence ID" value="NZ_KI260570.1"/>
</dbReference>
<gene>
    <name evidence="1" type="ORF">HMPREF9193_00515</name>
</gene>
<keyword evidence="2" id="KW-1185">Reference proteome</keyword>
<name>A0ABN0P0I3_TRELE</name>
<dbReference type="EMBL" id="AWVH01000008">
    <property type="protein sequence ID" value="ERJ94001.1"/>
    <property type="molecule type" value="Genomic_DNA"/>
</dbReference>
<protein>
    <recommendedName>
        <fullName evidence="3">Baseplate protein J-like domain-containing protein</fullName>
    </recommendedName>
</protein>
<dbReference type="Proteomes" id="UP000016649">
    <property type="component" value="Unassembled WGS sequence"/>
</dbReference>
<sequence length="990" mass="112039">MIPNINLDDRTFDDIVAEAIRLIPRYCPEWTNHNPSDPGIALIELFAWMTEMTLYRLNKVPEKTYLSLLELMGLSLVPPQPARAVIQFFPVEGCNKSISIPAGMQIAAVNADDTCIFETERKIQVHDAALVSCINRCGERWTDFFKDEALVPFTLFDSQKTVEHVLYIASPLFSALSSENYLQIRFESVNELASVQDEIANYLYWEYWNGRTWEQLVSPNNVHIQKTTRKKDNTVYLTCSSKIEPCTVNGIENLYIRAVLSELPKKQTTLFVTGVTLRIFFGGSGFIPDLCVTNFGVAYSPVDMNNDFRMFSDLPAYNEIFYIAADEVLSNVGTEVRVRFTFSELYVTGEENENVVFSYEYWDGNAWQRLDQKNAFFDGTFNFKQSGEVRFIVPENAKKTAVNNVEHYWLRIRIQTKDFSIGGEYIRDEKNNWLWKFSKKVHSPQLANIRLSYEAKPQLPVQVLSNTNFLWRDLKELCIPEANEVELFHVLTDESPTLFFGFSSLFPQGDTALYIKINENKSAKPKEQLSPIFNTLLKEKSVKQKRLINIQWEYWNGGKWEVLAVNDFTDSFHESGFIEFSVPSDMSFSSEFGKKLVWLKVCLLSGSFEKQPEIEAVILNAVYAKNVKTYTNEIAASGTGAPGQTIVPAHVPLLPGLKLSVDEGSIPGANELAVIKADGHKQPYKKEGEAVWVPYTEVDNFYNSTPFSRHFVVDYKANKIYFGDGQRGVSPVRKKFNIKLDFYQTGGGAVGNVAAHTLRVLSKNIPFITACDNPFPAEGGADMESIDSLKARAAGVFKSLQRAVTAEDFEWLAREASASVGRAYCLKEKNAHDEIVTIIIPVLPKDTALNVKLLPSRELIRRVAAHLEERKLIGTRIRVQAPVYRSFSISLKLSFKSDILDIERIKKSISVNLYTYFHILFGGLGDGWEQGKAVTTGAVLKQLERIDGILSIDSVELTDEDAKIHVEKITLKTDEFPFLTDVRIANKRGV</sequence>
<evidence type="ECO:0000313" key="2">
    <source>
        <dbReference type="Proteomes" id="UP000016649"/>
    </source>
</evidence>
<evidence type="ECO:0008006" key="3">
    <source>
        <dbReference type="Google" id="ProtNLM"/>
    </source>
</evidence>
<reference evidence="1 2" key="1">
    <citation type="submission" date="2013-08" db="EMBL/GenBank/DDBJ databases">
        <authorList>
            <person name="Weinstock G."/>
            <person name="Sodergren E."/>
            <person name="Wylie T."/>
            <person name="Fulton L."/>
            <person name="Fulton R."/>
            <person name="Fronick C."/>
            <person name="O'Laughlin M."/>
            <person name="Godfrey J."/>
            <person name="Miner T."/>
            <person name="Herter B."/>
            <person name="Appelbaum E."/>
            <person name="Cordes M."/>
            <person name="Lek S."/>
            <person name="Wollam A."/>
            <person name="Pepin K.H."/>
            <person name="Palsikar V.B."/>
            <person name="Mitreva M."/>
            <person name="Wilson R.K."/>
        </authorList>
    </citation>
    <scope>NUCLEOTIDE SEQUENCE [LARGE SCALE GENOMIC DNA]</scope>
    <source>
        <strain evidence="1 2">ATCC 700332</strain>
    </source>
</reference>
<accession>A0ABN0P0I3</accession>
<proteinExistence type="predicted"/>
<comment type="caution">
    <text evidence="1">The sequence shown here is derived from an EMBL/GenBank/DDBJ whole genome shotgun (WGS) entry which is preliminary data.</text>
</comment>
<dbReference type="NCBIfam" id="TIGR02243">
    <property type="entry name" value="putative baseplate assembly protein"/>
    <property type="match status" value="1"/>
</dbReference>
<organism evidence="1 2">
    <name type="scientific">Treponema lecithinolyticum ATCC 700332</name>
    <dbReference type="NCBI Taxonomy" id="1321815"/>
    <lineage>
        <taxon>Bacteria</taxon>
        <taxon>Pseudomonadati</taxon>
        <taxon>Spirochaetota</taxon>
        <taxon>Spirochaetia</taxon>
        <taxon>Spirochaetales</taxon>
        <taxon>Treponemataceae</taxon>
        <taxon>Treponema</taxon>
    </lineage>
</organism>
<evidence type="ECO:0000313" key="1">
    <source>
        <dbReference type="EMBL" id="ERJ94001.1"/>
    </source>
</evidence>